<dbReference type="Proteomes" id="UP000265882">
    <property type="component" value="Unassembled WGS sequence"/>
</dbReference>
<dbReference type="PROSITE" id="PS51176">
    <property type="entry name" value="PDH_ADH"/>
    <property type="match status" value="1"/>
</dbReference>
<dbReference type="EMBL" id="QZKU01000062">
    <property type="protein sequence ID" value="RJP21994.1"/>
    <property type="molecule type" value="Genomic_DNA"/>
</dbReference>
<protein>
    <submittedName>
        <fullName evidence="3">Prephenate dehydrogenase/arogenate dehydrogenase family protein</fullName>
    </submittedName>
</protein>
<comment type="caution">
    <text evidence="3">The sequence shown here is derived from an EMBL/GenBank/DDBJ whole genome shotgun (WGS) entry which is preliminary data.</text>
</comment>
<reference evidence="3 4" key="1">
    <citation type="journal article" date="2017" name="ISME J.">
        <title>Energy and carbon metabolisms in a deep terrestrial subsurface fluid microbial community.</title>
        <authorList>
            <person name="Momper L."/>
            <person name="Jungbluth S.P."/>
            <person name="Lee M.D."/>
            <person name="Amend J.P."/>
        </authorList>
    </citation>
    <scope>NUCLEOTIDE SEQUENCE [LARGE SCALE GENOMIC DNA]</scope>
    <source>
        <strain evidence="3">SURF_5</strain>
    </source>
</reference>
<evidence type="ECO:0000313" key="4">
    <source>
        <dbReference type="Proteomes" id="UP000265882"/>
    </source>
</evidence>
<evidence type="ECO:0000259" key="2">
    <source>
        <dbReference type="PROSITE" id="PS51176"/>
    </source>
</evidence>
<dbReference type="GO" id="GO:0006571">
    <property type="term" value="P:tyrosine biosynthetic process"/>
    <property type="evidence" value="ECO:0007669"/>
    <property type="project" value="InterPro"/>
</dbReference>
<name>A0A3A4P201_ABYX5</name>
<evidence type="ECO:0000313" key="3">
    <source>
        <dbReference type="EMBL" id="RJP21994.1"/>
    </source>
</evidence>
<gene>
    <name evidence="3" type="ORF">C4520_08850</name>
</gene>
<dbReference type="Gene3D" id="3.40.50.720">
    <property type="entry name" value="NAD(P)-binding Rossmann-like Domain"/>
    <property type="match status" value="1"/>
</dbReference>
<dbReference type="InterPro" id="IPR003099">
    <property type="entry name" value="Prephen_DH"/>
</dbReference>
<evidence type="ECO:0000256" key="1">
    <source>
        <dbReference type="ARBA" id="ARBA00023002"/>
    </source>
</evidence>
<dbReference type="PANTHER" id="PTHR21363:SF0">
    <property type="entry name" value="PREPHENATE DEHYDROGENASE [NADP(+)]"/>
    <property type="match status" value="1"/>
</dbReference>
<feature type="domain" description="Prephenate/arogenate dehydrogenase" evidence="2">
    <location>
        <begin position="6"/>
        <end position="285"/>
    </location>
</feature>
<dbReference type="PANTHER" id="PTHR21363">
    <property type="entry name" value="PREPHENATE DEHYDROGENASE"/>
    <property type="match status" value="1"/>
</dbReference>
<accession>A0A3A4P201</accession>
<dbReference type="GO" id="GO:0008977">
    <property type="term" value="F:prephenate dehydrogenase (NAD+) activity"/>
    <property type="evidence" value="ECO:0007669"/>
    <property type="project" value="InterPro"/>
</dbReference>
<dbReference type="InterPro" id="IPR046826">
    <property type="entry name" value="PDH_N"/>
</dbReference>
<dbReference type="InterPro" id="IPR036291">
    <property type="entry name" value="NAD(P)-bd_dom_sf"/>
</dbReference>
<dbReference type="InterPro" id="IPR050812">
    <property type="entry name" value="Preph/Arog_dehydrog"/>
</dbReference>
<dbReference type="SUPFAM" id="SSF48179">
    <property type="entry name" value="6-phosphogluconate dehydrogenase C-terminal domain-like"/>
    <property type="match status" value="1"/>
</dbReference>
<dbReference type="AlphaFoldDB" id="A0A3A4P201"/>
<dbReference type="SUPFAM" id="SSF51735">
    <property type="entry name" value="NAD(P)-binding Rossmann-fold domains"/>
    <property type="match status" value="1"/>
</dbReference>
<organism evidence="3 4">
    <name type="scientific">Abyssobacteria bacterium (strain SURF_5)</name>
    <dbReference type="NCBI Taxonomy" id="2093360"/>
    <lineage>
        <taxon>Bacteria</taxon>
        <taxon>Pseudomonadati</taxon>
        <taxon>Candidatus Hydrogenedentota</taxon>
        <taxon>Candidatus Abyssobacteria</taxon>
    </lineage>
</organism>
<dbReference type="Pfam" id="PF02153">
    <property type="entry name" value="PDH_N"/>
    <property type="match status" value="1"/>
</dbReference>
<keyword evidence="1" id="KW-0560">Oxidoreductase</keyword>
<dbReference type="FunFam" id="3.40.50.720:FF:000208">
    <property type="entry name" value="Prephenate dehydrogenase"/>
    <property type="match status" value="1"/>
</dbReference>
<dbReference type="InterPro" id="IPR046825">
    <property type="entry name" value="PDH_C"/>
</dbReference>
<dbReference type="GO" id="GO:0004665">
    <property type="term" value="F:prephenate dehydrogenase (NADP+) activity"/>
    <property type="evidence" value="ECO:0007669"/>
    <property type="project" value="InterPro"/>
</dbReference>
<dbReference type="Pfam" id="PF20463">
    <property type="entry name" value="PDH_C"/>
    <property type="match status" value="1"/>
</dbReference>
<proteinExistence type="predicted"/>
<dbReference type="GO" id="GO:0070403">
    <property type="term" value="F:NAD+ binding"/>
    <property type="evidence" value="ECO:0007669"/>
    <property type="project" value="InterPro"/>
</dbReference>
<sequence>MNPFFEKVAIIGVGLIGGSIGLALKKRGLCGSITGLGRSHQSLANAAKAGAIDEAAPDIPEAVNGADLVVVCTPVGSVAGVIAEMDSSLEENAYVTDVGSTKLNIVRAVEELPRASMRYVGSHPLAGSDRKGAAHASADLFEGAAVFVTPTLATNPQVNETIQELWARLGAKVVEVAPEAHDRIVARTSHLPHIAASLLVAGLRTLSPEDNRLVGKGFLDTTRIAASDPEMWTEICLENIEEIREAMATLREDMEEFDLYLSEGSYEKLFEFFRSVKIVRDSFDS</sequence>
<dbReference type="Gene3D" id="1.10.3660.10">
    <property type="entry name" value="6-phosphogluconate dehydrogenase C-terminal like domain"/>
    <property type="match status" value="1"/>
</dbReference>
<dbReference type="InterPro" id="IPR008927">
    <property type="entry name" value="6-PGluconate_DH-like_C_sf"/>
</dbReference>